<name>A0A5N5G0F6_9ROSA</name>
<keyword evidence="2" id="KW-1185">Reference proteome</keyword>
<sequence>MVGAAVAGYRASKFMSRCGYGTTSGSNGFRSGLQKSCQAAVVRIESGGTGCSSECDGRFVQAWLVFKKQESHITACQQKR</sequence>
<gene>
    <name evidence="1" type="ORF">D8674_012057</name>
</gene>
<accession>A0A5N5G0F6</accession>
<reference evidence="2" key="2">
    <citation type="submission" date="2019-10" db="EMBL/GenBank/DDBJ databases">
        <title>A de novo genome assembly of a pear dwarfing rootstock.</title>
        <authorList>
            <person name="Wang F."/>
            <person name="Wang J."/>
            <person name="Li S."/>
            <person name="Zhang Y."/>
            <person name="Fang M."/>
            <person name="Ma L."/>
            <person name="Zhao Y."/>
            <person name="Jiang S."/>
        </authorList>
    </citation>
    <scope>NUCLEOTIDE SEQUENCE [LARGE SCALE GENOMIC DNA]</scope>
</reference>
<protein>
    <submittedName>
        <fullName evidence="1">Uncharacterized protein</fullName>
    </submittedName>
</protein>
<evidence type="ECO:0000313" key="2">
    <source>
        <dbReference type="Proteomes" id="UP000327157"/>
    </source>
</evidence>
<reference evidence="1 2" key="1">
    <citation type="submission" date="2019-09" db="EMBL/GenBank/DDBJ databases">
        <authorList>
            <person name="Ou C."/>
        </authorList>
    </citation>
    <scope>NUCLEOTIDE SEQUENCE [LARGE SCALE GENOMIC DNA]</scope>
    <source>
        <strain evidence="1">S2</strain>
        <tissue evidence="1">Leaf</tissue>
    </source>
</reference>
<proteinExistence type="predicted"/>
<dbReference type="Proteomes" id="UP000327157">
    <property type="component" value="Chromosome 14"/>
</dbReference>
<organism evidence="1 2">
    <name type="scientific">Pyrus ussuriensis x Pyrus communis</name>
    <dbReference type="NCBI Taxonomy" id="2448454"/>
    <lineage>
        <taxon>Eukaryota</taxon>
        <taxon>Viridiplantae</taxon>
        <taxon>Streptophyta</taxon>
        <taxon>Embryophyta</taxon>
        <taxon>Tracheophyta</taxon>
        <taxon>Spermatophyta</taxon>
        <taxon>Magnoliopsida</taxon>
        <taxon>eudicotyledons</taxon>
        <taxon>Gunneridae</taxon>
        <taxon>Pentapetalae</taxon>
        <taxon>rosids</taxon>
        <taxon>fabids</taxon>
        <taxon>Rosales</taxon>
        <taxon>Rosaceae</taxon>
        <taxon>Amygdaloideae</taxon>
        <taxon>Maleae</taxon>
        <taxon>Pyrus</taxon>
    </lineage>
</organism>
<comment type="caution">
    <text evidence="1">The sequence shown here is derived from an EMBL/GenBank/DDBJ whole genome shotgun (WGS) entry which is preliminary data.</text>
</comment>
<dbReference type="AlphaFoldDB" id="A0A5N5G0F6"/>
<dbReference type="EMBL" id="SMOL01000553">
    <property type="protein sequence ID" value="KAB2608889.1"/>
    <property type="molecule type" value="Genomic_DNA"/>
</dbReference>
<reference evidence="1 2" key="3">
    <citation type="submission" date="2019-11" db="EMBL/GenBank/DDBJ databases">
        <title>A de novo genome assembly of a pear dwarfing rootstock.</title>
        <authorList>
            <person name="Wang F."/>
            <person name="Wang J."/>
            <person name="Li S."/>
            <person name="Zhang Y."/>
            <person name="Fang M."/>
            <person name="Ma L."/>
            <person name="Zhao Y."/>
            <person name="Jiang S."/>
        </authorList>
    </citation>
    <scope>NUCLEOTIDE SEQUENCE [LARGE SCALE GENOMIC DNA]</scope>
    <source>
        <strain evidence="1">S2</strain>
        <tissue evidence="1">Leaf</tissue>
    </source>
</reference>
<evidence type="ECO:0000313" key="1">
    <source>
        <dbReference type="EMBL" id="KAB2608889.1"/>
    </source>
</evidence>